<dbReference type="AlphaFoldDB" id="A0A7C4ELP7"/>
<dbReference type="PROSITE" id="PS51257">
    <property type="entry name" value="PROKAR_LIPOPROTEIN"/>
    <property type="match status" value="1"/>
</dbReference>
<proteinExistence type="predicted"/>
<gene>
    <name evidence="2" type="ORF">ENR59_04600</name>
</gene>
<accession>A0A7C4ELP7</accession>
<comment type="caution">
    <text evidence="2">The sequence shown here is derived from an EMBL/GenBank/DDBJ whole genome shotgun (WGS) entry which is preliminary data.</text>
</comment>
<organism evidence="2">
    <name type="scientific">Fundidesulfovibrio putealis</name>
    <dbReference type="NCBI Taxonomy" id="270496"/>
    <lineage>
        <taxon>Bacteria</taxon>
        <taxon>Pseudomonadati</taxon>
        <taxon>Thermodesulfobacteriota</taxon>
        <taxon>Desulfovibrionia</taxon>
        <taxon>Desulfovibrionales</taxon>
        <taxon>Desulfovibrionaceae</taxon>
        <taxon>Fundidesulfovibrio</taxon>
    </lineage>
</organism>
<name>A0A7C4ELP7_9BACT</name>
<dbReference type="EMBL" id="DSRP01000319">
    <property type="protein sequence ID" value="HGG92214.1"/>
    <property type="molecule type" value="Genomic_DNA"/>
</dbReference>
<evidence type="ECO:0000256" key="1">
    <source>
        <dbReference type="SAM" id="MobiDB-lite"/>
    </source>
</evidence>
<evidence type="ECO:0008006" key="3">
    <source>
        <dbReference type="Google" id="ProtNLM"/>
    </source>
</evidence>
<protein>
    <recommendedName>
        <fullName evidence="3">Lipoprotein</fullName>
    </recommendedName>
</protein>
<evidence type="ECO:0000313" key="2">
    <source>
        <dbReference type="EMBL" id="HGG92214.1"/>
    </source>
</evidence>
<feature type="region of interest" description="Disordered" evidence="1">
    <location>
        <begin position="39"/>
        <end position="63"/>
    </location>
</feature>
<reference evidence="2" key="1">
    <citation type="journal article" date="2020" name="mSystems">
        <title>Genome- and Community-Level Interaction Insights into Carbon Utilization and Element Cycling Functions of Hydrothermarchaeota in Hydrothermal Sediment.</title>
        <authorList>
            <person name="Zhou Z."/>
            <person name="Liu Y."/>
            <person name="Xu W."/>
            <person name="Pan J."/>
            <person name="Luo Z.H."/>
            <person name="Li M."/>
        </authorList>
    </citation>
    <scope>NUCLEOTIDE SEQUENCE [LARGE SCALE GENOMIC DNA]</scope>
    <source>
        <strain evidence="2">SpSt-413</strain>
    </source>
</reference>
<sequence length="97" mass="10481">MTTIRQFAIAGALVALFATGCAEDKPRTEWVFGDSVPSTMQSQILNPDAGGDKPVRGMDGPTAMQNLKRHDAMGSEDKQDGVLEQMVQQMGGKQQQK</sequence>